<protein>
    <submittedName>
        <fullName evidence="3">40S ribosomal protein S6</fullName>
    </submittedName>
</protein>
<accession>A0A1I8FIZ0</accession>
<reference evidence="3" key="1">
    <citation type="submission" date="2016-11" db="UniProtKB">
        <authorList>
            <consortium name="WormBaseParasite"/>
        </authorList>
    </citation>
    <scope>IDENTIFICATION</scope>
</reference>
<keyword evidence="2" id="KW-1185">Reference proteome</keyword>
<evidence type="ECO:0000256" key="1">
    <source>
        <dbReference type="SAM" id="MobiDB-lite"/>
    </source>
</evidence>
<feature type="compositionally biased region" description="Basic residues" evidence="1">
    <location>
        <begin position="247"/>
        <end position="264"/>
    </location>
</feature>
<dbReference type="AlphaFoldDB" id="A0A1I8FIZ0"/>
<proteinExistence type="predicted"/>
<dbReference type="Proteomes" id="UP000095280">
    <property type="component" value="Unplaced"/>
</dbReference>
<feature type="region of interest" description="Disordered" evidence="1">
    <location>
        <begin position="241"/>
        <end position="264"/>
    </location>
</feature>
<dbReference type="WBParaSite" id="maker-unitig_36770-snap-gene-0.2-mRNA-1">
    <property type="protein sequence ID" value="maker-unitig_36770-snap-gene-0.2-mRNA-1"/>
    <property type="gene ID" value="maker-unitig_36770-snap-gene-0.2"/>
</dbReference>
<name>A0A1I8FIZ0_9PLAT</name>
<sequence>AYLHFAESLLRSEAVANSALKDDAASTRAVAALLARNCVRHHPAAWGPPDGAGWLPSPSTRRWRKRGWRQRRREVVVSSVATALAAKAEPPHSPASTRRTERTRLLQALGWRAGLCSRRTRLDFVSLRRVLHHRRCSLWNRFRLVASRSACCPGWCTAWPPCGLKPAGAQTGLVTRLATQALPVAGLAGPLPGHRWTVCGGTSRSCNQAEAYADLERLVELCGGELRSEIYDRVLRKAQLAASRRPQGGRKKRPGGKRIKSRGRKWRRRYAASASLGLMLRVRRAGLRAIFRIRLDEVQQDAAARGEAPEDDGEG</sequence>
<evidence type="ECO:0000313" key="3">
    <source>
        <dbReference type="WBParaSite" id="maker-unitig_36770-snap-gene-0.2-mRNA-1"/>
    </source>
</evidence>
<organism evidence="2 3">
    <name type="scientific">Macrostomum lignano</name>
    <dbReference type="NCBI Taxonomy" id="282301"/>
    <lineage>
        <taxon>Eukaryota</taxon>
        <taxon>Metazoa</taxon>
        <taxon>Spiralia</taxon>
        <taxon>Lophotrochozoa</taxon>
        <taxon>Platyhelminthes</taxon>
        <taxon>Rhabditophora</taxon>
        <taxon>Macrostomorpha</taxon>
        <taxon>Macrostomida</taxon>
        <taxon>Macrostomidae</taxon>
        <taxon>Macrostomum</taxon>
    </lineage>
</organism>
<evidence type="ECO:0000313" key="2">
    <source>
        <dbReference type="Proteomes" id="UP000095280"/>
    </source>
</evidence>